<dbReference type="InterPro" id="IPR006311">
    <property type="entry name" value="TAT_signal"/>
</dbReference>
<sequence length="978" mass="104492">MTASTRTRQGLLQKGTLALALATAIGATAFAPSPALAQAEATPSSGVDIAYEEFTLPNGLRVIVHEDHKAPIVAVNIWYHVGSKDEPRGRTGFAHLFEHLMFNGSENNPGEYFAPFELVGATDMNGTTNTDRTNYFQNVPTTALDLALWMESDRMGHLLGAIDQATLDEQRGVVQNEKRQGENQPYGQVWTKLNQALYPDSHPYNHSVIGSMADLNAASLEDVKNWFRAWYGPNNAVLVLAGDIDVETAKAKVAKYFGHIPAGPDMAQPAVDIAVRPADTREVMEDRVPQARIYRAWNVPPTGTAEVDQLHVLGQILGGSATSRLEKRLAHQDKLVDNISAGVSESQLGSNFLVMATVKEGVDPAKVEAIIDEELERLLTKGPTAEEVAQAQTVIRAGFVRGVERIGGFGGKADVLASCEIYTGESHCFRDSMATVAAVTPAQLTAVGNRWLGDGDHTLVVVPGERTPLAEAPAVDPAPLDLPPVDGKYSTTAATVDRSTGVPMPEQFPDLTFPELQRATLSNGTEVILAERHAVPVVQVNYLFDGGYKADVLGGDKLGTSSFAMSMLDEGAGDYDALGFAARAESLGANLGAGASLDGGSAYLSALKDQLDPSLALFADMLRAPRFEPSEIERVKATWIAGIKQEKARPNSAALRVMPPLLYGEGHAYAMPFSGTGTEASIASLTRDDLVGYHGTWVRPENATLVVVGDTTLAQVVPMLEKHLGDWKGQGAPETTGEVATVERPDASRVFLIDQPGAVQANIFVGQLVPSTKSDQATEFEFANTVLGGQFSSRLNMNLREDKHWAYGSYSFSPDAMGQRPWLAFAPVQIDKTAESMAELKREIAEYATGKAPPTAEEVGKVRSNEIRSLPGAYETASSVAGTIAGMVRYDRPDDYVRQRQAEIEALTPTQVAAAAATIDPSALTWVVVGDLGKIETPVRALDFGVVQVLDADGNPVAAAANGSDDRSDDGSDDGNAE</sequence>
<evidence type="ECO:0000256" key="1">
    <source>
        <dbReference type="ARBA" id="ARBA00007261"/>
    </source>
</evidence>
<keyword evidence="7" id="KW-1185">Reference proteome</keyword>
<feature type="domain" description="Peptidase M16 C-terminal" evidence="5">
    <location>
        <begin position="684"/>
        <end position="864"/>
    </location>
</feature>
<dbReference type="Pfam" id="PF00675">
    <property type="entry name" value="Peptidase_M16"/>
    <property type="match status" value="2"/>
</dbReference>
<keyword evidence="3" id="KW-0732">Signal</keyword>
<feature type="signal peptide" evidence="3">
    <location>
        <begin position="1"/>
        <end position="37"/>
    </location>
</feature>
<accession>A0ABN7QV46</accession>
<evidence type="ECO:0000259" key="4">
    <source>
        <dbReference type="Pfam" id="PF00675"/>
    </source>
</evidence>
<feature type="region of interest" description="Disordered" evidence="2">
    <location>
        <begin position="956"/>
        <end position="978"/>
    </location>
</feature>
<dbReference type="PANTHER" id="PTHR11851">
    <property type="entry name" value="METALLOPROTEASE"/>
    <property type="match status" value="1"/>
</dbReference>
<dbReference type="InterPro" id="IPR011249">
    <property type="entry name" value="Metalloenz_LuxS/M16"/>
</dbReference>
<dbReference type="InterPro" id="IPR007863">
    <property type="entry name" value="Peptidase_M16_C"/>
</dbReference>
<dbReference type="Pfam" id="PF05193">
    <property type="entry name" value="Peptidase_M16_C"/>
    <property type="match status" value="2"/>
</dbReference>
<comment type="similarity">
    <text evidence="1">Belongs to the peptidase M16 family.</text>
</comment>
<organism evidence="6 7">
    <name type="scientific">Novilysobacter luteus</name>
    <dbReference type="NCBI Taxonomy" id="2822368"/>
    <lineage>
        <taxon>Bacteria</taxon>
        <taxon>Pseudomonadati</taxon>
        <taxon>Pseudomonadota</taxon>
        <taxon>Gammaproteobacteria</taxon>
        <taxon>Lysobacterales</taxon>
        <taxon>Lysobacteraceae</taxon>
        <taxon>Novilysobacter</taxon>
    </lineage>
</organism>
<dbReference type="Gene3D" id="3.30.830.10">
    <property type="entry name" value="Metalloenzyme, LuxS/M16 peptidase-like"/>
    <property type="match status" value="4"/>
</dbReference>
<evidence type="ECO:0000256" key="3">
    <source>
        <dbReference type="SAM" id="SignalP"/>
    </source>
</evidence>
<reference evidence="6 7" key="1">
    <citation type="submission" date="2021-04" db="EMBL/GenBank/DDBJ databases">
        <authorList>
            <person name="Rodrigo-Torres L."/>
            <person name="Arahal R. D."/>
            <person name="Lucena T."/>
        </authorList>
    </citation>
    <scope>NUCLEOTIDE SEQUENCE [LARGE SCALE GENOMIC DNA]</scope>
    <source>
        <strain evidence="6 7">CECT 30171</strain>
    </source>
</reference>
<dbReference type="Proteomes" id="UP000680116">
    <property type="component" value="Chromosome"/>
</dbReference>
<evidence type="ECO:0000259" key="5">
    <source>
        <dbReference type="Pfam" id="PF05193"/>
    </source>
</evidence>
<evidence type="ECO:0000313" key="7">
    <source>
        <dbReference type="Proteomes" id="UP000680116"/>
    </source>
</evidence>
<dbReference type="PROSITE" id="PS51318">
    <property type="entry name" value="TAT"/>
    <property type="match status" value="1"/>
</dbReference>
<protein>
    <recommendedName>
        <fullName evidence="8">Insulinase family protein</fullName>
    </recommendedName>
</protein>
<feature type="domain" description="Peptidase M16 N-terminal" evidence="4">
    <location>
        <begin position="61"/>
        <end position="198"/>
    </location>
</feature>
<dbReference type="RefSeq" id="WP_215219226.1">
    <property type="nucleotide sequence ID" value="NZ_OU015430.1"/>
</dbReference>
<name>A0ABN7QV46_9GAMM</name>
<evidence type="ECO:0008006" key="8">
    <source>
        <dbReference type="Google" id="ProtNLM"/>
    </source>
</evidence>
<evidence type="ECO:0000313" key="6">
    <source>
        <dbReference type="EMBL" id="CAG4968081.1"/>
    </source>
</evidence>
<dbReference type="SUPFAM" id="SSF63411">
    <property type="entry name" value="LuxS/MPP-like metallohydrolase"/>
    <property type="match status" value="4"/>
</dbReference>
<dbReference type="InterPro" id="IPR011765">
    <property type="entry name" value="Pept_M16_N"/>
</dbReference>
<dbReference type="InterPro" id="IPR050361">
    <property type="entry name" value="MPP/UQCRC_Complex"/>
</dbReference>
<dbReference type="EMBL" id="OU015430">
    <property type="protein sequence ID" value="CAG4968081.1"/>
    <property type="molecule type" value="Genomic_DNA"/>
</dbReference>
<feature type="chain" id="PRO_5046098356" description="Insulinase family protein" evidence="3">
    <location>
        <begin position="38"/>
        <end position="978"/>
    </location>
</feature>
<feature type="domain" description="Peptidase M16 N-terminal" evidence="4">
    <location>
        <begin position="556"/>
        <end position="643"/>
    </location>
</feature>
<feature type="domain" description="Peptidase M16 C-terminal" evidence="5">
    <location>
        <begin position="219"/>
        <end position="393"/>
    </location>
</feature>
<gene>
    <name evidence="6" type="ORF">LYB30171_00191</name>
</gene>
<proteinExistence type="inferred from homology"/>
<evidence type="ECO:0000256" key="2">
    <source>
        <dbReference type="SAM" id="MobiDB-lite"/>
    </source>
</evidence>
<dbReference type="PANTHER" id="PTHR11851:SF49">
    <property type="entry name" value="MITOCHONDRIAL-PROCESSING PEPTIDASE SUBUNIT ALPHA"/>
    <property type="match status" value="1"/>
</dbReference>